<evidence type="ECO:0000313" key="2">
    <source>
        <dbReference type="Proteomes" id="UP000831785"/>
    </source>
</evidence>
<gene>
    <name evidence="1" type="ORF">MUN80_22965</name>
</gene>
<proteinExistence type="predicted"/>
<name>A0ABY4F7F0_9BACT</name>
<reference evidence="1 2" key="1">
    <citation type="submission" date="2022-04" db="EMBL/GenBank/DDBJ databases">
        <title>Hymenobacter sp. isolated from the air.</title>
        <authorList>
            <person name="Won M."/>
            <person name="Lee C.-M."/>
            <person name="Woen H.-Y."/>
            <person name="Kwon S.-W."/>
        </authorList>
    </citation>
    <scope>NUCLEOTIDE SEQUENCE [LARGE SCALE GENOMIC DNA]</scope>
    <source>
        <strain evidence="2">5116 S-27</strain>
    </source>
</reference>
<evidence type="ECO:0000313" key="1">
    <source>
        <dbReference type="EMBL" id="UOQ52599.1"/>
    </source>
</evidence>
<protein>
    <submittedName>
        <fullName evidence="1">Uncharacterized protein</fullName>
    </submittedName>
</protein>
<sequence length="133" mass="15107">MDQKPGYTATEQQLLQELFRELRHFTARPDWPEHLPFEARRSFVLEKLGNPVQWTIGLRERARKAPGAGEVRLFLANTVQGTSQEKWSSAEGGFCISYGTPEKVAADIAQLSTNLQPVQQQLSEDYYGTFYNA</sequence>
<dbReference type="RefSeq" id="WP_244716724.1">
    <property type="nucleotide sequence ID" value="NZ_CP095049.1"/>
</dbReference>
<dbReference type="EMBL" id="CP095049">
    <property type="protein sequence ID" value="UOQ52599.1"/>
    <property type="molecule type" value="Genomic_DNA"/>
</dbReference>
<organism evidence="1 2">
    <name type="scientific">Hymenobacter cellulosivorans</name>
    <dbReference type="NCBI Taxonomy" id="2932249"/>
    <lineage>
        <taxon>Bacteria</taxon>
        <taxon>Pseudomonadati</taxon>
        <taxon>Bacteroidota</taxon>
        <taxon>Cytophagia</taxon>
        <taxon>Cytophagales</taxon>
        <taxon>Hymenobacteraceae</taxon>
        <taxon>Hymenobacter</taxon>
    </lineage>
</organism>
<accession>A0ABY4F7F0</accession>
<keyword evidence="2" id="KW-1185">Reference proteome</keyword>
<dbReference type="Proteomes" id="UP000831785">
    <property type="component" value="Chromosome"/>
</dbReference>